<comment type="function">
    <text evidence="9 10">Required for the first step of histidine biosynthesis. May allow the feedback regulation of ATP phosphoribosyltransferase activity by histidine.</text>
</comment>
<keyword evidence="12" id="KW-0328">Glycosyltransferase</keyword>
<dbReference type="SUPFAM" id="SSF55681">
    <property type="entry name" value="Class II aaRS and biotin synthetases"/>
    <property type="match status" value="1"/>
</dbReference>
<dbReference type="InterPro" id="IPR041715">
    <property type="entry name" value="HisRS-like_core"/>
</dbReference>
<keyword evidence="13" id="KW-1185">Reference proteome</keyword>
<comment type="subcellular location">
    <subcellularLocation>
        <location evidence="1 10">Cytoplasm</location>
    </subcellularLocation>
</comment>
<comment type="miscellaneous">
    <text evidence="10">This function is generally fulfilled by the C-terminal part of HisG, which is missing in some bacteria such as this one.</text>
</comment>
<evidence type="ECO:0000259" key="11">
    <source>
        <dbReference type="PROSITE" id="PS50862"/>
    </source>
</evidence>
<evidence type="ECO:0000256" key="8">
    <source>
        <dbReference type="ARBA" id="ARBA00023102"/>
    </source>
</evidence>
<evidence type="ECO:0000313" key="12">
    <source>
        <dbReference type="EMBL" id="MFC4347888.1"/>
    </source>
</evidence>
<comment type="pathway">
    <text evidence="2 10">Amino-acid biosynthesis; L-histidine biosynthesis; L-histidine from 5-phospho-alpha-D-ribose 1-diphosphate: step 1/9.</text>
</comment>
<dbReference type="InterPro" id="IPR006195">
    <property type="entry name" value="aa-tRNA-synth_II"/>
</dbReference>
<protein>
    <recommendedName>
        <fullName evidence="5 10">ATP phosphoribosyltransferase regulatory subunit</fullName>
    </recommendedName>
</protein>
<feature type="domain" description="Aminoacyl-transfer RNA synthetases class-II family profile" evidence="11">
    <location>
        <begin position="33"/>
        <end position="338"/>
    </location>
</feature>
<evidence type="ECO:0000256" key="5">
    <source>
        <dbReference type="ARBA" id="ARBA00020397"/>
    </source>
</evidence>
<evidence type="ECO:0000256" key="9">
    <source>
        <dbReference type="ARBA" id="ARBA00025246"/>
    </source>
</evidence>
<comment type="similarity">
    <text evidence="3 10">Belongs to the class-II aminoacyl-tRNA synthetase family. HisZ subfamily.</text>
</comment>
<keyword evidence="12" id="KW-0808">Transferase</keyword>
<evidence type="ECO:0000256" key="7">
    <source>
        <dbReference type="ARBA" id="ARBA00022605"/>
    </source>
</evidence>
<keyword evidence="8 10" id="KW-0368">Histidine biosynthesis</keyword>
<comment type="caution">
    <text evidence="12">The sequence shown here is derived from an EMBL/GenBank/DDBJ whole genome shotgun (WGS) entry which is preliminary data.</text>
</comment>
<accession>A0ABV8U9K2</accession>
<keyword evidence="7 10" id="KW-0028">Amino-acid biosynthesis</keyword>
<dbReference type="Pfam" id="PF13393">
    <property type="entry name" value="tRNA-synt_His"/>
    <property type="match status" value="1"/>
</dbReference>
<dbReference type="Proteomes" id="UP001595776">
    <property type="component" value="Unassembled WGS sequence"/>
</dbReference>
<dbReference type="PIRSF" id="PIRSF001549">
    <property type="entry name" value="His-tRNA_synth"/>
    <property type="match status" value="1"/>
</dbReference>
<evidence type="ECO:0000256" key="10">
    <source>
        <dbReference type="HAMAP-Rule" id="MF_00125"/>
    </source>
</evidence>
<dbReference type="PROSITE" id="PS50862">
    <property type="entry name" value="AA_TRNA_LIGASE_II"/>
    <property type="match status" value="1"/>
</dbReference>
<comment type="subunit">
    <text evidence="4">Homodimer.</text>
</comment>
<reference evidence="13" key="1">
    <citation type="journal article" date="2019" name="Int. J. Syst. Evol. Microbiol.">
        <title>The Global Catalogue of Microorganisms (GCM) 10K type strain sequencing project: providing services to taxonomists for standard genome sequencing and annotation.</title>
        <authorList>
            <consortium name="The Broad Institute Genomics Platform"/>
            <consortium name="The Broad Institute Genome Sequencing Center for Infectious Disease"/>
            <person name="Wu L."/>
            <person name="Ma J."/>
        </authorList>
    </citation>
    <scope>NUCLEOTIDE SEQUENCE [LARGE SCALE GENOMIC DNA]</scope>
    <source>
        <strain evidence="13">CGMCC 1.15304</strain>
    </source>
</reference>
<evidence type="ECO:0000256" key="2">
    <source>
        <dbReference type="ARBA" id="ARBA00004667"/>
    </source>
</evidence>
<gene>
    <name evidence="10" type="primary">hisZ</name>
    <name evidence="12" type="ORF">ACFO5Q_08540</name>
</gene>
<dbReference type="Gene3D" id="3.30.930.10">
    <property type="entry name" value="Bira Bifunctional Protein, Domain 2"/>
    <property type="match status" value="1"/>
</dbReference>
<sequence length="387" mass="41493">MKQMAGGAYARQALLPEGFRDQLAPKAEQEAALVRGLVDTFLSHGYDRVAPPLVEYEDSLLVGAGKTRAKQMFRLMDPDTQRMMAVRADMTIQMARLASTRLADAPRPLRLAYTGNVLRTKGSQLRPTRQFVQAGVELVGSPSLEAELEVIAVAVEALAAVGIGELSLDLTVAPLVAMMCDQHKLSGDVRESVMEALEAKDIGGLAILPDASRSAFEKLLQAAGPAKQANDMLSGLELKGGAGKLVARLSRLTEMVEIRLPDLSLTIDPCESHGFEYKSGIGFALFAKGGEGELGRGGRYMVSHPDGHEEEATGFSVYLDSLMKALPAAKKADHLFLPHGTKASDGNKLRADGWRTVQGLDAGADPLAEAKRLGCSHILLDERVRPV</sequence>
<comment type="subunit">
    <text evidence="10">Heteromultimer composed of HisG and HisZ subunits.</text>
</comment>
<dbReference type="EMBL" id="JBHSCR010000005">
    <property type="protein sequence ID" value="MFC4347888.1"/>
    <property type="molecule type" value="Genomic_DNA"/>
</dbReference>
<proteinExistence type="inferred from homology"/>
<keyword evidence="6 10" id="KW-0963">Cytoplasm</keyword>
<evidence type="ECO:0000313" key="13">
    <source>
        <dbReference type="Proteomes" id="UP001595776"/>
    </source>
</evidence>
<organism evidence="12 13">
    <name type="scientific">Kordiimonas lipolytica</name>
    <dbReference type="NCBI Taxonomy" id="1662421"/>
    <lineage>
        <taxon>Bacteria</taxon>
        <taxon>Pseudomonadati</taxon>
        <taxon>Pseudomonadota</taxon>
        <taxon>Alphaproteobacteria</taxon>
        <taxon>Kordiimonadales</taxon>
        <taxon>Kordiimonadaceae</taxon>
        <taxon>Kordiimonas</taxon>
    </lineage>
</organism>
<dbReference type="GO" id="GO:0016757">
    <property type="term" value="F:glycosyltransferase activity"/>
    <property type="evidence" value="ECO:0007669"/>
    <property type="project" value="UniProtKB-KW"/>
</dbReference>
<evidence type="ECO:0000256" key="6">
    <source>
        <dbReference type="ARBA" id="ARBA00022490"/>
    </source>
</evidence>
<evidence type="ECO:0000256" key="1">
    <source>
        <dbReference type="ARBA" id="ARBA00004496"/>
    </source>
</evidence>
<dbReference type="InterPro" id="IPR004517">
    <property type="entry name" value="HisZ"/>
</dbReference>
<dbReference type="PANTHER" id="PTHR43707:SF6">
    <property type="entry name" value="ATP PHOSPHORIBOSYLTRANSFERASE REGULATORY SUBUNIT"/>
    <property type="match status" value="1"/>
</dbReference>
<evidence type="ECO:0000256" key="3">
    <source>
        <dbReference type="ARBA" id="ARBA00005539"/>
    </source>
</evidence>
<dbReference type="PANTHER" id="PTHR43707">
    <property type="entry name" value="HISTIDYL-TRNA SYNTHETASE"/>
    <property type="match status" value="1"/>
</dbReference>
<name>A0ABV8U9K2_9PROT</name>
<dbReference type="InterPro" id="IPR004516">
    <property type="entry name" value="HisRS/HisZ"/>
</dbReference>
<dbReference type="HAMAP" id="MF_00125">
    <property type="entry name" value="HisZ"/>
    <property type="match status" value="1"/>
</dbReference>
<evidence type="ECO:0000256" key="4">
    <source>
        <dbReference type="ARBA" id="ARBA00011738"/>
    </source>
</evidence>
<dbReference type="RefSeq" id="WP_068152133.1">
    <property type="nucleotide sequence ID" value="NZ_JBHSCR010000005.1"/>
</dbReference>
<dbReference type="InterPro" id="IPR045864">
    <property type="entry name" value="aa-tRNA-synth_II/BPL/LPL"/>
</dbReference>